<dbReference type="InterPro" id="IPR021955">
    <property type="entry name" value="DUF3572"/>
</dbReference>
<organism evidence="1 2">
    <name type="scientific">Qipengyuania oceanensis</name>
    <dbReference type="NCBI Taxonomy" id="1463597"/>
    <lineage>
        <taxon>Bacteria</taxon>
        <taxon>Pseudomonadati</taxon>
        <taxon>Pseudomonadota</taxon>
        <taxon>Alphaproteobacteria</taxon>
        <taxon>Sphingomonadales</taxon>
        <taxon>Erythrobacteraceae</taxon>
        <taxon>Qipengyuania</taxon>
    </lineage>
</organism>
<dbReference type="EMBL" id="WTYN01000001">
    <property type="protein sequence ID" value="MXO63230.1"/>
    <property type="molecule type" value="Genomic_DNA"/>
</dbReference>
<sequence length="82" mass="8660">MDASELAFAALGWILQDQDRAERLLSLTGLTPEILRTGIMTAQVQGAVLEFLANHEPDLLACAEALAVSPAEIVAASRELAA</sequence>
<gene>
    <name evidence="1" type="ORF">GRI48_09425</name>
</gene>
<comment type="caution">
    <text evidence="1">The sequence shown here is derived from an EMBL/GenBank/DDBJ whole genome shotgun (WGS) entry which is preliminary data.</text>
</comment>
<evidence type="ECO:0000313" key="1">
    <source>
        <dbReference type="EMBL" id="MXO63230.1"/>
    </source>
</evidence>
<dbReference type="Proteomes" id="UP000445582">
    <property type="component" value="Unassembled WGS sequence"/>
</dbReference>
<dbReference type="OrthoDB" id="7356934at2"/>
<protein>
    <submittedName>
        <fullName evidence="1">DUF3572 family protein</fullName>
    </submittedName>
</protein>
<dbReference type="Pfam" id="PF12096">
    <property type="entry name" value="DUF3572"/>
    <property type="match status" value="1"/>
</dbReference>
<dbReference type="AlphaFoldDB" id="A0A844YFC5"/>
<proteinExistence type="predicted"/>
<evidence type="ECO:0000313" key="2">
    <source>
        <dbReference type="Proteomes" id="UP000445582"/>
    </source>
</evidence>
<dbReference type="RefSeq" id="WP_160674520.1">
    <property type="nucleotide sequence ID" value="NZ_WTYN01000001.1"/>
</dbReference>
<reference evidence="1 2" key="1">
    <citation type="submission" date="2019-12" db="EMBL/GenBank/DDBJ databases">
        <title>Genomic-based taxomic classification of the family Erythrobacteraceae.</title>
        <authorList>
            <person name="Xu L."/>
        </authorList>
    </citation>
    <scope>NUCLEOTIDE SEQUENCE [LARGE SCALE GENOMIC DNA]</scope>
    <source>
        <strain evidence="1 2">MCCC 1A09965</strain>
    </source>
</reference>
<keyword evidence="2" id="KW-1185">Reference proteome</keyword>
<name>A0A844YFC5_9SPHN</name>
<accession>A0A844YFC5</accession>